<keyword evidence="2 5" id="KW-0547">Nucleotide-binding</keyword>
<dbReference type="InterPro" id="IPR036291">
    <property type="entry name" value="NAD(P)-bd_dom_sf"/>
</dbReference>
<dbReference type="SUPFAM" id="SSF55729">
    <property type="entry name" value="Acyl-CoA N-acyltransferases (Nat)"/>
    <property type="match status" value="1"/>
</dbReference>
<comment type="caution">
    <text evidence="8">The sequence shown here is derived from an EMBL/GenBank/DDBJ whole genome shotgun (WGS) entry which is preliminary data.</text>
</comment>
<dbReference type="Proteomes" id="UP000622890">
    <property type="component" value="Unassembled WGS sequence"/>
</dbReference>
<dbReference type="InterPro" id="IPR032875">
    <property type="entry name" value="Succ_CoA_lig_flav_dom"/>
</dbReference>
<keyword evidence="3 5" id="KW-0067">ATP-binding</keyword>
<protein>
    <submittedName>
        <fullName evidence="8">GNAT family N-acetyltransferase</fullName>
    </submittedName>
</protein>
<dbReference type="InterPro" id="IPR016181">
    <property type="entry name" value="Acyl_CoA_acyltransferase"/>
</dbReference>
<evidence type="ECO:0000259" key="7">
    <source>
        <dbReference type="PROSITE" id="PS51186"/>
    </source>
</evidence>
<dbReference type="Gene3D" id="3.30.470.20">
    <property type="entry name" value="ATP-grasp fold, B domain"/>
    <property type="match status" value="1"/>
</dbReference>
<dbReference type="InterPro" id="IPR043938">
    <property type="entry name" value="Ligase_CoA_dom"/>
</dbReference>
<evidence type="ECO:0000256" key="2">
    <source>
        <dbReference type="ARBA" id="ARBA00022741"/>
    </source>
</evidence>
<proteinExistence type="inferred from homology"/>
<dbReference type="InterPro" id="IPR013815">
    <property type="entry name" value="ATP_grasp_subdomain_1"/>
</dbReference>
<dbReference type="RefSeq" id="WP_200591614.1">
    <property type="nucleotide sequence ID" value="NZ_JAEPBG010000003.1"/>
</dbReference>
<dbReference type="SUPFAM" id="SSF52210">
    <property type="entry name" value="Succinyl-CoA synthetase domains"/>
    <property type="match status" value="2"/>
</dbReference>
<dbReference type="EMBL" id="JAEPBG010000003">
    <property type="protein sequence ID" value="MBK4734840.1"/>
    <property type="molecule type" value="Genomic_DNA"/>
</dbReference>
<dbReference type="InterPro" id="IPR051538">
    <property type="entry name" value="Acyl-CoA_Synth/Transferase"/>
</dbReference>
<evidence type="ECO:0000256" key="4">
    <source>
        <dbReference type="ARBA" id="ARBA00060888"/>
    </source>
</evidence>
<dbReference type="Pfam" id="PF13549">
    <property type="entry name" value="ATP-grasp_5"/>
    <property type="match status" value="1"/>
</dbReference>
<dbReference type="PANTHER" id="PTHR43334">
    <property type="entry name" value="ACETATE--COA LIGASE [ADP-FORMING]"/>
    <property type="match status" value="1"/>
</dbReference>
<dbReference type="PROSITE" id="PS50975">
    <property type="entry name" value="ATP_GRASP"/>
    <property type="match status" value="1"/>
</dbReference>
<dbReference type="Gene3D" id="3.30.1490.20">
    <property type="entry name" value="ATP-grasp fold, A domain"/>
    <property type="match status" value="1"/>
</dbReference>
<dbReference type="AlphaFoldDB" id="A0A934SSW1"/>
<dbReference type="Gene3D" id="3.40.630.30">
    <property type="match status" value="1"/>
</dbReference>
<keyword evidence="1" id="KW-0436">Ligase</keyword>
<dbReference type="GO" id="GO:0016747">
    <property type="term" value="F:acyltransferase activity, transferring groups other than amino-acyl groups"/>
    <property type="evidence" value="ECO:0007669"/>
    <property type="project" value="InterPro"/>
</dbReference>
<dbReference type="Pfam" id="PF13607">
    <property type="entry name" value="Succ_CoA_lig"/>
    <property type="match status" value="1"/>
</dbReference>
<evidence type="ECO:0000256" key="1">
    <source>
        <dbReference type="ARBA" id="ARBA00022598"/>
    </source>
</evidence>
<gene>
    <name evidence="8" type="ORF">JJB74_09510</name>
</gene>
<dbReference type="Pfam" id="PF13380">
    <property type="entry name" value="CoA_binding_2"/>
    <property type="match status" value="1"/>
</dbReference>
<evidence type="ECO:0000313" key="8">
    <source>
        <dbReference type="EMBL" id="MBK4734840.1"/>
    </source>
</evidence>
<comment type="similarity">
    <text evidence="4">In the N-terminal section; belongs to the acetate CoA ligase alpha subunit family.</text>
</comment>
<dbReference type="InterPro" id="IPR000182">
    <property type="entry name" value="GNAT_dom"/>
</dbReference>
<evidence type="ECO:0000256" key="3">
    <source>
        <dbReference type="ARBA" id="ARBA00022840"/>
    </source>
</evidence>
<dbReference type="GO" id="GO:0043758">
    <property type="term" value="F:acetate-CoA ligase (ADP-forming) activity"/>
    <property type="evidence" value="ECO:0007669"/>
    <property type="project" value="InterPro"/>
</dbReference>
<reference evidence="8" key="1">
    <citation type="submission" date="2021-01" db="EMBL/GenBank/DDBJ databases">
        <title>Genome sequence of strain Noviherbaspirillum sp. DKR-6.</title>
        <authorList>
            <person name="Chaudhary D.K."/>
        </authorList>
    </citation>
    <scope>NUCLEOTIDE SEQUENCE</scope>
    <source>
        <strain evidence="8">DKR-6</strain>
    </source>
</reference>
<dbReference type="Pfam" id="PF19045">
    <property type="entry name" value="Ligase_CoA_2"/>
    <property type="match status" value="1"/>
</dbReference>
<dbReference type="SUPFAM" id="SSF51735">
    <property type="entry name" value="NAD(P)-binding Rossmann-fold domains"/>
    <property type="match status" value="1"/>
</dbReference>
<dbReference type="PANTHER" id="PTHR43334:SF1">
    <property type="entry name" value="3-HYDROXYPROPIONATE--COA LIGASE [ADP-FORMING]"/>
    <property type="match status" value="1"/>
</dbReference>
<sequence length="893" mass="95589">MSIRNLQFLFEPKSVAVIGASERAHSVGATVLTNLLSGGFTGPVYAVNPKYRELQGRPVYADIAALPAAPDLAVICTPPHTVPGIIAELGARGTKAAVVLTAGLSSTCDAHGVTLRQRMLEAAGKHLLRILGPNCVGLLAPGIGLNASFAHTNIKPGRIAFLSQSGALVTGVLDWAKSRDIGFSRFVSLGDSADVDFGDLLDYLASDGATRAILMYVEDIHNARKFMSAARAAGRSKPVVVIKAGRAVEGARAAASHTGALAGSDAVYDAAIRRAGMLRVFNTEDLFSAAETLARSKPLFGERLCILTNGGGPGVMATDALMAEGGKLAQLSPATLDKLDAALPPTWSHGNPIDIIGDAPAERYVAAMEAALQDRECDALLFIHAPTAIVDSREIAHAVAPLAAQTSRNVLGCWLGGDGLLDARHIFSERGIPTYATPEEAVRAFMQIVQYRRNQQTLMQVPPSMLEDFAPQREVAATLLREVLDAGRSTLSEPESRHLLEAYGIPVVATRTAATPEEAAQFAEEIGFPVAVKILSPQILHKSDVGGVALDLEDAKSVRAAAAAMHRRLTKMLPEATLAGFTVQAMAHRPLAHELLLGVATDPVFGPVIMFGQGGVEVEVSDDHAMELPPLNHALAQSLIARTRVARLLKGYRNRPPADMAAIGRVLVALSQLVIDQPELVELDINPLLADANGVIALDARVKLARPATGSASRRLAIRPYPKELEETVSWQGKPLLLRPIRPEDGEEHLRFFNALDPEDVRLRIFSRMRELQPAQLARLTQIDYDREMAFIASRRRADGSFETLGVARAIADPDGNKAEFAIIVRSDMKGQGLGRLLMEKLIAYCGSRGIREIVGEALHSNRALLGLVRRLGFSTHPAVGDETEVLRLPLQA</sequence>
<dbReference type="GO" id="GO:0046872">
    <property type="term" value="F:metal ion binding"/>
    <property type="evidence" value="ECO:0007669"/>
    <property type="project" value="InterPro"/>
</dbReference>
<dbReference type="Gene3D" id="3.40.50.261">
    <property type="entry name" value="Succinyl-CoA synthetase domains"/>
    <property type="match status" value="2"/>
</dbReference>
<evidence type="ECO:0000256" key="5">
    <source>
        <dbReference type="PROSITE-ProRule" id="PRU00409"/>
    </source>
</evidence>
<dbReference type="CDD" id="cd04301">
    <property type="entry name" value="NAT_SF"/>
    <property type="match status" value="1"/>
</dbReference>
<organism evidence="8 9">
    <name type="scientific">Noviherbaspirillum pedocola</name>
    <dbReference type="NCBI Taxonomy" id="2801341"/>
    <lineage>
        <taxon>Bacteria</taxon>
        <taxon>Pseudomonadati</taxon>
        <taxon>Pseudomonadota</taxon>
        <taxon>Betaproteobacteria</taxon>
        <taxon>Burkholderiales</taxon>
        <taxon>Oxalobacteraceae</taxon>
        <taxon>Noviherbaspirillum</taxon>
    </lineage>
</organism>
<accession>A0A934SSW1</accession>
<dbReference type="Gene3D" id="3.40.50.720">
    <property type="entry name" value="NAD(P)-binding Rossmann-like Domain"/>
    <property type="match status" value="1"/>
</dbReference>
<dbReference type="PROSITE" id="PS51186">
    <property type="entry name" value="GNAT"/>
    <property type="match status" value="1"/>
</dbReference>
<feature type="domain" description="ATP-grasp" evidence="6">
    <location>
        <begin position="497"/>
        <end position="533"/>
    </location>
</feature>
<dbReference type="GO" id="GO:0005524">
    <property type="term" value="F:ATP binding"/>
    <property type="evidence" value="ECO:0007669"/>
    <property type="project" value="UniProtKB-UniRule"/>
</dbReference>
<name>A0A934SSW1_9BURK</name>
<dbReference type="SMART" id="SM00881">
    <property type="entry name" value="CoA_binding"/>
    <property type="match status" value="1"/>
</dbReference>
<dbReference type="InterPro" id="IPR016102">
    <property type="entry name" value="Succinyl-CoA_synth-like"/>
</dbReference>
<evidence type="ECO:0000259" key="6">
    <source>
        <dbReference type="PROSITE" id="PS50975"/>
    </source>
</evidence>
<dbReference type="SUPFAM" id="SSF56059">
    <property type="entry name" value="Glutathione synthetase ATP-binding domain-like"/>
    <property type="match status" value="1"/>
</dbReference>
<dbReference type="InterPro" id="IPR011761">
    <property type="entry name" value="ATP-grasp"/>
</dbReference>
<evidence type="ECO:0000313" key="9">
    <source>
        <dbReference type="Proteomes" id="UP000622890"/>
    </source>
</evidence>
<dbReference type="InterPro" id="IPR003781">
    <property type="entry name" value="CoA-bd"/>
</dbReference>
<dbReference type="FunFam" id="3.30.1490.20:FF:000020">
    <property type="entry name" value="Protein lysine acetyltransferase"/>
    <property type="match status" value="1"/>
</dbReference>
<feature type="domain" description="N-acetyltransferase" evidence="7">
    <location>
        <begin position="736"/>
        <end position="892"/>
    </location>
</feature>
<keyword evidence="9" id="KW-1185">Reference proteome</keyword>
<dbReference type="Pfam" id="PF00583">
    <property type="entry name" value="Acetyltransf_1"/>
    <property type="match status" value="1"/>
</dbReference>